<dbReference type="InterPro" id="IPR001499">
    <property type="entry name" value="GPCR_STE3"/>
</dbReference>
<dbReference type="EMBL" id="KM486002">
    <property type="protein sequence ID" value="AIV43896.1"/>
    <property type="molecule type" value="Genomic_DNA"/>
</dbReference>
<feature type="transmembrane region" description="Helical" evidence="10">
    <location>
        <begin position="33"/>
        <end position="55"/>
    </location>
</feature>
<feature type="transmembrane region" description="Helical" evidence="10">
    <location>
        <begin position="213"/>
        <end position="233"/>
    </location>
</feature>
<keyword evidence="7 10" id="KW-0472">Membrane</keyword>
<evidence type="ECO:0000256" key="10">
    <source>
        <dbReference type="SAM" id="Phobius"/>
    </source>
</evidence>
<keyword evidence="5 10" id="KW-1133">Transmembrane helix</keyword>
<feature type="transmembrane region" description="Helical" evidence="10">
    <location>
        <begin position="268"/>
        <end position="285"/>
    </location>
</feature>
<sequence>MAIKILFLIVCFIAIIITPVPLRWLTNPMNVPAICLICWITIFNTISFINALIWGGDDDQFETSWKGAIFCDIEIKFIIASSAGMMAATTAMSRNLARVMEQTGPLYKTKSVRRRELIQDLLICFWPPIYLMSVHYIVQPNRYYIVRYVGCTPSVDNSWPTIPLIYIWPPIIGFAAAYYAGRSIYLVRNYQKKFSEDVNSSISGASKSRFMRLFIISTFMVSVNFPIVLYIFYHNLKYPMIPYSWHLVHTQGWGYIPYIKNDSIQFDHWIPAFAGIVCFIFFGTGREATQIYKRWFEAVGLEAYFPDLLLRKKALAKTGGGSSMGSWVSRKLFSSFSTS</sequence>
<keyword evidence="8 11" id="KW-0675">Receptor</keyword>
<dbReference type="AlphaFoldDB" id="A0A1B0PLH4"/>
<keyword evidence="6" id="KW-0297">G-protein coupled receptor</keyword>
<dbReference type="PANTHER" id="PTHR28097">
    <property type="entry name" value="PHEROMONE A FACTOR RECEPTOR"/>
    <property type="match status" value="1"/>
</dbReference>
<proteinExistence type="inferred from homology"/>
<comment type="subcellular location">
    <subcellularLocation>
        <location evidence="1">Membrane</location>
        <topology evidence="1">Multi-pass membrane protein</topology>
    </subcellularLocation>
</comment>
<dbReference type="PRINTS" id="PR00899">
    <property type="entry name" value="GPCRSTE3"/>
</dbReference>
<keyword evidence="4 10" id="KW-0812">Transmembrane</keyword>
<evidence type="ECO:0000256" key="2">
    <source>
        <dbReference type="ARBA" id="ARBA00011085"/>
    </source>
</evidence>
<evidence type="ECO:0000313" key="11">
    <source>
        <dbReference type="EMBL" id="AIV43896.1"/>
    </source>
</evidence>
<evidence type="ECO:0000256" key="9">
    <source>
        <dbReference type="ARBA" id="ARBA00023224"/>
    </source>
</evidence>
<evidence type="ECO:0000256" key="1">
    <source>
        <dbReference type="ARBA" id="ARBA00004141"/>
    </source>
</evidence>
<dbReference type="Pfam" id="PF02076">
    <property type="entry name" value="STE3"/>
    <property type="match status" value="1"/>
</dbReference>
<evidence type="ECO:0000256" key="5">
    <source>
        <dbReference type="ARBA" id="ARBA00022989"/>
    </source>
</evidence>
<reference evidence="11" key="1">
    <citation type="submission" date="2014-08" db="EMBL/GenBank/DDBJ databases">
        <title>Diversity of the pheromone receptor genes in genus Morchella.</title>
        <authorList>
            <person name="Chen L.-J."/>
            <person name="Zhao Y.-C."/>
            <person name="Chai H.-M."/>
        </authorList>
    </citation>
    <scope>NUCLEOTIDE SEQUENCE</scope>
    <source>
        <strain evidence="11">YAAS1067</strain>
        <strain evidence="12">YAAS1068</strain>
    </source>
</reference>
<keyword evidence="9" id="KW-0807">Transducer</keyword>
<dbReference type="GO" id="GO:0005886">
    <property type="term" value="C:plasma membrane"/>
    <property type="evidence" value="ECO:0007669"/>
    <property type="project" value="TreeGrafter"/>
</dbReference>
<dbReference type="EMBL" id="KM486003">
    <property type="protein sequence ID" value="AIV43897.1"/>
    <property type="molecule type" value="Genomic_DNA"/>
</dbReference>
<name>A0A1B0PLH4_9PEZI</name>
<gene>
    <name evidence="11" type="primary">MPRa</name>
</gene>
<dbReference type="CDD" id="cd14966">
    <property type="entry name" value="7tmD_STE3"/>
    <property type="match status" value="1"/>
</dbReference>
<dbReference type="GO" id="GO:0004932">
    <property type="term" value="F:mating-type factor pheromone receptor activity"/>
    <property type="evidence" value="ECO:0007669"/>
    <property type="project" value="InterPro"/>
</dbReference>
<keyword evidence="3" id="KW-0589">Pheromone response</keyword>
<protein>
    <submittedName>
        <fullName evidence="11">Pheromone a factor receptor</fullName>
    </submittedName>
</protein>
<evidence type="ECO:0000256" key="8">
    <source>
        <dbReference type="ARBA" id="ARBA00023170"/>
    </source>
</evidence>
<organism evidence="11">
    <name type="scientific">Morchella sp. Mes-9</name>
    <dbReference type="NCBI Taxonomy" id="2567814"/>
    <lineage>
        <taxon>Eukaryota</taxon>
        <taxon>Fungi</taxon>
        <taxon>Dikarya</taxon>
        <taxon>Ascomycota</taxon>
        <taxon>Pezizomycotina</taxon>
        <taxon>Pezizomycetes</taxon>
        <taxon>Pezizales</taxon>
        <taxon>Morchellaceae</taxon>
        <taxon>Morchella</taxon>
    </lineage>
</organism>
<feature type="transmembrane region" description="Helical" evidence="10">
    <location>
        <begin position="6"/>
        <end position="26"/>
    </location>
</feature>
<comment type="similarity">
    <text evidence="2">Belongs to the G-protein coupled receptor 4 family.</text>
</comment>
<evidence type="ECO:0000256" key="4">
    <source>
        <dbReference type="ARBA" id="ARBA00022692"/>
    </source>
</evidence>
<feature type="transmembrane region" description="Helical" evidence="10">
    <location>
        <begin position="117"/>
        <end position="138"/>
    </location>
</feature>
<evidence type="ECO:0000313" key="12">
    <source>
        <dbReference type="EMBL" id="AIV43897.1"/>
    </source>
</evidence>
<dbReference type="GO" id="GO:0000750">
    <property type="term" value="P:pheromone-dependent signal transduction involved in conjugation with cellular fusion"/>
    <property type="evidence" value="ECO:0007669"/>
    <property type="project" value="TreeGrafter"/>
</dbReference>
<feature type="transmembrane region" description="Helical" evidence="10">
    <location>
        <begin position="158"/>
        <end position="180"/>
    </location>
</feature>
<evidence type="ECO:0000256" key="6">
    <source>
        <dbReference type="ARBA" id="ARBA00023040"/>
    </source>
</evidence>
<evidence type="ECO:0000256" key="3">
    <source>
        <dbReference type="ARBA" id="ARBA00022507"/>
    </source>
</evidence>
<dbReference type="PANTHER" id="PTHR28097:SF1">
    <property type="entry name" value="PHEROMONE A FACTOR RECEPTOR"/>
    <property type="match status" value="1"/>
</dbReference>
<evidence type="ECO:0000256" key="7">
    <source>
        <dbReference type="ARBA" id="ARBA00023136"/>
    </source>
</evidence>
<accession>A0A1B0PLH4</accession>
<feature type="transmembrane region" description="Helical" evidence="10">
    <location>
        <begin position="75"/>
        <end position="96"/>
    </location>
</feature>